<dbReference type="PANTHER" id="PTHR11961">
    <property type="entry name" value="CYTOCHROME C"/>
    <property type="match status" value="1"/>
</dbReference>
<keyword evidence="5 6" id="KW-0408">Iron</keyword>
<evidence type="ECO:0000256" key="8">
    <source>
        <dbReference type="SAM" id="SignalP"/>
    </source>
</evidence>
<keyword evidence="11" id="KW-1185">Reference proteome</keyword>
<dbReference type="AlphaFoldDB" id="A0A916YB75"/>
<dbReference type="Gene3D" id="1.10.760.10">
    <property type="entry name" value="Cytochrome c-like domain"/>
    <property type="match status" value="1"/>
</dbReference>
<evidence type="ECO:0000256" key="2">
    <source>
        <dbReference type="ARBA" id="ARBA00022617"/>
    </source>
</evidence>
<evidence type="ECO:0000256" key="4">
    <source>
        <dbReference type="ARBA" id="ARBA00022982"/>
    </source>
</evidence>
<evidence type="ECO:0000259" key="9">
    <source>
        <dbReference type="PROSITE" id="PS51007"/>
    </source>
</evidence>
<feature type="domain" description="Cytochrome c" evidence="9">
    <location>
        <begin position="95"/>
        <end position="195"/>
    </location>
</feature>
<keyword evidence="4" id="KW-0249">Electron transport</keyword>
<feature type="signal peptide" evidence="8">
    <location>
        <begin position="1"/>
        <end position="23"/>
    </location>
</feature>
<evidence type="ECO:0000256" key="3">
    <source>
        <dbReference type="ARBA" id="ARBA00022723"/>
    </source>
</evidence>
<dbReference type="SUPFAM" id="SSF46626">
    <property type="entry name" value="Cytochrome c"/>
    <property type="match status" value="1"/>
</dbReference>
<sequence length="195" mass="20800">MRKSSLVLASPTLALALSLAACGGAPEEDAPVAEVTEEVAEVAEDPAMEPPVAEETAEPEAETTPTPTPTPTPTKTAEAKKEAPAPEPKPEPVKVAALTPPASYSRCAVCHTWEKGGENKLGPNLWGTYGKSAGVHAGFNYSSALKDSGVTWDEASLHQWLENPRKFIPGNRMSFPGLKDEAKRQELIDFLKQLK</sequence>
<keyword evidence="8" id="KW-0732">Signal</keyword>
<evidence type="ECO:0000313" key="11">
    <source>
        <dbReference type="Proteomes" id="UP000598997"/>
    </source>
</evidence>
<evidence type="ECO:0000256" key="7">
    <source>
        <dbReference type="SAM" id="MobiDB-lite"/>
    </source>
</evidence>
<dbReference type="InterPro" id="IPR036909">
    <property type="entry name" value="Cyt_c-like_dom_sf"/>
</dbReference>
<dbReference type="Proteomes" id="UP000598997">
    <property type="component" value="Unassembled WGS sequence"/>
</dbReference>
<protein>
    <recommendedName>
        <fullName evidence="9">Cytochrome c domain-containing protein</fullName>
    </recommendedName>
</protein>
<dbReference type="GO" id="GO:0020037">
    <property type="term" value="F:heme binding"/>
    <property type="evidence" value="ECO:0007669"/>
    <property type="project" value="InterPro"/>
</dbReference>
<name>A0A916YB75_9SPHN</name>
<feature type="compositionally biased region" description="Acidic residues" evidence="7">
    <location>
        <begin position="26"/>
        <end position="47"/>
    </location>
</feature>
<accession>A0A916YB75</accession>
<dbReference type="GO" id="GO:0009055">
    <property type="term" value="F:electron transfer activity"/>
    <property type="evidence" value="ECO:0007669"/>
    <property type="project" value="InterPro"/>
</dbReference>
<dbReference type="GO" id="GO:0046872">
    <property type="term" value="F:metal ion binding"/>
    <property type="evidence" value="ECO:0007669"/>
    <property type="project" value="UniProtKB-KW"/>
</dbReference>
<feature type="compositionally biased region" description="Basic and acidic residues" evidence="7">
    <location>
        <begin position="77"/>
        <end position="92"/>
    </location>
</feature>
<organism evidence="10 11">
    <name type="scientific">Croceicoccus pelagius</name>
    <dbReference type="NCBI Taxonomy" id="1703341"/>
    <lineage>
        <taxon>Bacteria</taxon>
        <taxon>Pseudomonadati</taxon>
        <taxon>Pseudomonadota</taxon>
        <taxon>Alphaproteobacteria</taxon>
        <taxon>Sphingomonadales</taxon>
        <taxon>Erythrobacteraceae</taxon>
        <taxon>Croceicoccus</taxon>
    </lineage>
</organism>
<evidence type="ECO:0000256" key="6">
    <source>
        <dbReference type="PROSITE-ProRule" id="PRU00433"/>
    </source>
</evidence>
<feature type="region of interest" description="Disordered" evidence="7">
    <location>
        <begin position="25"/>
        <end position="97"/>
    </location>
</feature>
<dbReference type="PRINTS" id="PR00604">
    <property type="entry name" value="CYTCHRMECIAB"/>
</dbReference>
<dbReference type="PROSITE" id="PS51257">
    <property type="entry name" value="PROKAR_LIPOPROTEIN"/>
    <property type="match status" value="1"/>
</dbReference>
<comment type="caution">
    <text evidence="10">The sequence shown here is derived from an EMBL/GenBank/DDBJ whole genome shotgun (WGS) entry which is preliminary data.</text>
</comment>
<keyword evidence="3 6" id="KW-0479">Metal-binding</keyword>
<keyword evidence="2 6" id="KW-0349">Heme</keyword>
<dbReference type="InterPro" id="IPR002327">
    <property type="entry name" value="Cyt_c_1A/1B"/>
</dbReference>
<dbReference type="EMBL" id="BMIO01000003">
    <property type="protein sequence ID" value="GGD37870.1"/>
    <property type="molecule type" value="Genomic_DNA"/>
</dbReference>
<dbReference type="InterPro" id="IPR009056">
    <property type="entry name" value="Cyt_c-like_dom"/>
</dbReference>
<dbReference type="PROSITE" id="PS51007">
    <property type="entry name" value="CYTC"/>
    <property type="match status" value="1"/>
</dbReference>
<reference evidence="10 11" key="1">
    <citation type="journal article" date="2014" name="Int. J. Syst. Evol. Microbiol.">
        <title>Complete genome sequence of Corynebacterium casei LMG S-19264T (=DSM 44701T), isolated from a smear-ripened cheese.</title>
        <authorList>
            <consortium name="US DOE Joint Genome Institute (JGI-PGF)"/>
            <person name="Walter F."/>
            <person name="Albersmeier A."/>
            <person name="Kalinowski J."/>
            <person name="Ruckert C."/>
        </authorList>
    </citation>
    <scope>NUCLEOTIDE SEQUENCE [LARGE SCALE GENOMIC DNA]</scope>
    <source>
        <strain evidence="10 11">CGMCC 1.15358</strain>
    </source>
</reference>
<dbReference type="RefSeq" id="WP_229660297.1">
    <property type="nucleotide sequence ID" value="NZ_BMIO01000003.1"/>
</dbReference>
<keyword evidence="1" id="KW-0813">Transport</keyword>
<feature type="chain" id="PRO_5037502357" description="Cytochrome c domain-containing protein" evidence="8">
    <location>
        <begin position="24"/>
        <end position="195"/>
    </location>
</feature>
<evidence type="ECO:0000313" key="10">
    <source>
        <dbReference type="EMBL" id="GGD37870.1"/>
    </source>
</evidence>
<evidence type="ECO:0000256" key="1">
    <source>
        <dbReference type="ARBA" id="ARBA00022448"/>
    </source>
</evidence>
<proteinExistence type="predicted"/>
<evidence type="ECO:0000256" key="5">
    <source>
        <dbReference type="ARBA" id="ARBA00023004"/>
    </source>
</evidence>
<gene>
    <name evidence="10" type="ORF">GCM10010989_09970</name>
</gene>